<dbReference type="NCBIfam" id="TIGR00499">
    <property type="entry name" value="lysS_bact"/>
    <property type="match status" value="1"/>
</dbReference>
<dbReference type="SUPFAM" id="SSF55681">
    <property type="entry name" value="Class II aaRS and biotin synthetases"/>
    <property type="match status" value="1"/>
</dbReference>
<dbReference type="InterPro" id="IPR044136">
    <property type="entry name" value="Lys-tRNA-ligase_II_N"/>
</dbReference>
<keyword evidence="7 8" id="KW-0460">Magnesium</keyword>
<dbReference type="GO" id="GO:0000049">
    <property type="term" value="F:tRNA binding"/>
    <property type="evidence" value="ECO:0007669"/>
    <property type="project" value="TreeGrafter"/>
</dbReference>
<organism evidence="11 12">
    <name type="scientific">Candidatus Niyogibacteria bacterium CG10_big_fil_rev_8_21_14_0_10_42_19</name>
    <dbReference type="NCBI Taxonomy" id="1974725"/>
    <lineage>
        <taxon>Bacteria</taxon>
        <taxon>Candidatus Niyogiibacteriota</taxon>
    </lineage>
</organism>
<dbReference type="EMBL" id="PFCN01000002">
    <property type="protein sequence ID" value="PIR70683.1"/>
    <property type="molecule type" value="Genomic_DNA"/>
</dbReference>
<sequence length="485" mass="56042">MSSLEEIRQNRLEKLKDFKDKKIDPYPAVSGRTFLIQEVADKFASLEKGKKKVVISGRIMAKREHGKSTFIDIEDGGAKIQVYFKKDILGDDYDLFGSNADIGDFIEVEGICFKTKKNENTIEVLRWSMLSKSVRPLPEKWHGLQDVEERFRKRYLDLVMNKDIRSRFLKRNEIIKELRAFLGSNDFFEVETPMLQHIPGGALAKPFITHHNALDIDLYLRIAPELYLKRLLVGGFERIYEIGKCFRNEGIDASHNPEFTMMECYAAYWDENDMMDFVEKMFLAFAKKFGLKNEVEYEGKKILFKKGFLRIKFKDVLKQYALIGDYEAETRDSLAARARQLGIDTAPRESKGKIADEIYKKVCRVHLVQPTFIVDHPLDISPLAKKKNSNEARRFQLIVAGLEVANGFSELNDPIDQRGRFEEQEKERVGGEEEAHRTDEDYLEAMEYGMPPAAGLGVGIDRLVMFLTDVKNVREVFLFPTMRPK</sequence>
<dbReference type="InterPro" id="IPR045864">
    <property type="entry name" value="aa-tRNA-synth_II/BPL/LPL"/>
</dbReference>
<evidence type="ECO:0000256" key="3">
    <source>
        <dbReference type="ARBA" id="ARBA00022741"/>
    </source>
</evidence>
<evidence type="ECO:0000256" key="2">
    <source>
        <dbReference type="ARBA" id="ARBA00022723"/>
    </source>
</evidence>
<dbReference type="InterPro" id="IPR006195">
    <property type="entry name" value="aa-tRNA-synth_II"/>
</dbReference>
<dbReference type="CDD" id="cd04322">
    <property type="entry name" value="LysRS_N"/>
    <property type="match status" value="1"/>
</dbReference>
<feature type="binding site" evidence="7">
    <location>
        <position position="403"/>
    </location>
    <ligand>
        <name>Mg(2+)</name>
        <dbReference type="ChEBI" id="CHEBI:18420"/>
        <label>1</label>
    </ligand>
</feature>
<keyword evidence="7" id="KW-0648">Protein biosynthesis</keyword>
<name>A0A2H0TGK1_9BACT</name>
<feature type="domain" description="Aminoacyl-transfer RNA synthetases class-II family profile" evidence="10">
    <location>
        <begin position="171"/>
        <end position="484"/>
    </location>
</feature>
<dbReference type="HAMAP" id="MF_00252">
    <property type="entry name" value="Lys_tRNA_synth_class2"/>
    <property type="match status" value="1"/>
</dbReference>
<keyword evidence="1 7" id="KW-0436">Ligase</keyword>
<dbReference type="AlphaFoldDB" id="A0A2H0TGK1"/>
<evidence type="ECO:0000313" key="11">
    <source>
        <dbReference type="EMBL" id="PIR70683.1"/>
    </source>
</evidence>
<protein>
    <recommendedName>
        <fullName evidence="7">Lysine--tRNA ligase</fullName>
        <ecNumber evidence="7">6.1.1.6</ecNumber>
    </recommendedName>
    <alternativeName>
        <fullName evidence="7">Lysyl-tRNA synthetase</fullName>
        <shortName evidence="7">LysRS</shortName>
    </alternativeName>
</protein>
<dbReference type="Gene3D" id="3.30.930.10">
    <property type="entry name" value="Bira Bifunctional Protein, Domain 2"/>
    <property type="match status" value="1"/>
</dbReference>
<dbReference type="Gene3D" id="2.40.50.140">
    <property type="entry name" value="Nucleic acid-binding proteins"/>
    <property type="match status" value="1"/>
</dbReference>
<comment type="subcellular location">
    <subcellularLocation>
        <location evidence="7">Cytoplasm</location>
    </subcellularLocation>
</comment>
<dbReference type="NCBIfam" id="NF001756">
    <property type="entry name" value="PRK00484.1"/>
    <property type="match status" value="1"/>
</dbReference>
<keyword evidence="2 7" id="KW-0479">Metal-binding</keyword>
<evidence type="ECO:0000256" key="8">
    <source>
        <dbReference type="RuleBase" id="RU000336"/>
    </source>
</evidence>
<dbReference type="PANTHER" id="PTHR42918:SF15">
    <property type="entry name" value="LYSINE--TRNA LIGASE, CHLOROPLASTIC_MITOCHONDRIAL"/>
    <property type="match status" value="1"/>
</dbReference>
<dbReference type="InterPro" id="IPR004364">
    <property type="entry name" value="Aa-tRNA-synt_II"/>
</dbReference>
<dbReference type="PRINTS" id="PR00982">
    <property type="entry name" value="TRNASYNTHLYS"/>
</dbReference>
<dbReference type="GO" id="GO:0005829">
    <property type="term" value="C:cytosol"/>
    <property type="evidence" value="ECO:0007669"/>
    <property type="project" value="TreeGrafter"/>
</dbReference>
<comment type="subunit">
    <text evidence="7">Homodimer.</text>
</comment>
<reference evidence="12" key="1">
    <citation type="submission" date="2017-09" db="EMBL/GenBank/DDBJ databases">
        <title>Depth-based differentiation of microbial function through sediment-hosted aquifers and enrichment of novel symbionts in the deep terrestrial subsurface.</title>
        <authorList>
            <person name="Probst A.J."/>
            <person name="Ladd B."/>
            <person name="Jarett J.K."/>
            <person name="Geller-Mcgrath D.E."/>
            <person name="Sieber C.M.K."/>
            <person name="Emerson J.B."/>
            <person name="Anantharaman K."/>
            <person name="Thomas B.C."/>
            <person name="Malmstrom R."/>
            <person name="Stieglmeier M."/>
            <person name="Klingl A."/>
            <person name="Woyke T."/>
            <person name="Ryan C.M."/>
            <person name="Banfield J.F."/>
        </authorList>
    </citation>
    <scope>NUCLEOTIDE SEQUENCE [LARGE SCALE GENOMIC DNA]</scope>
</reference>
<evidence type="ECO:0000256" key="9">
    <source>
        <dbReference type="SAM" id="MobiDB-lite"/>
    </source>
</evidence>
<evidence type="ECO:0000256" key="5">
    <source>
        <dbReference type="ARBA" id="ARBA00023146"/>
    </source>
</evidence>
<keyword evidence="3 7" id="KW-0547">Nucleotide-binding</keyword>
<dbReference type="PROSITE" id="PS50862">
    <property type="entry name" value="AA_TRNA_LIGASE_II"/>
    <property type="match status" value="1"/>
</dbReference>
<evidence type="ECO:0000259" key="10">
    <source>
        <dbReference type="PROSITE" id="PS50862"/>
    </source>
</evidence>
<dbReference type="Pfam" id="PF00152">
    <property type="entry name" value="tRNA-synt_2"/>
    <property type="match status" value="1"/>
</dbReference>
<dbReference type="GO" id="GO:0000287">
    <property type="term" value="F:magnesium ion binding"/>
    <property type="evidence" value="ECO:0007669"/>
    <property type="project" value="UniProtKB-UniRule"/>
</dbReference>
<comment type="cofactor">
    <cofactor evidence="7 8">
        <name>Mg(2+)</name>
        <dbReference type="ChEBI" id="CHEBI:18420"/>
    </cofactor>
    <text evidence="7 8">Binds 3 Mg(2+) ions per subunit.</text>
</comment>
<keyword evidence="7" id="KW-0963">Cytoplasm</keyword>
<dbReference type="InterPro" id="IPR002313">
    <property type="entry name" value="Lys-tRNA-ligase_II"/>
</dbReference>
<comment type="caution">
    <text evidence="7">Lacks conserved residue(s) required for the propagation of feature annotation.</text>
</comment>
<evidence type="ECO:0000313" key="12">
    <source>
        <dbReference type="Proteomes" id="UP000229383"/>
    </source>
</evidence>
<dbReference type="CDD" id="cd00775">
    <property type="entry name" value="LysRS_core"/>
    <property type="match status" value="1"/>
</dbReference>
<dbReference type="Pfam" id="PF01336">
    <property type="entry name" value="tRNA_anti-codon"/>
    <property type="match status" value="1"/>
</dbReference>
<accession>A0A2H0TGK1</accession>
<evidence type="ECO:0000256" key="6">
    <source>
        <dbReference type="ARBA" id="ARBA00048573"/>
    </source>
</evidence>
<dbReference type="EC" id="6.1.1.6" evidence="7"/>
<comment type="caution">
    <text evidence="11">The sequence shown here is derived from an EMBL/GenBank/DDBJ whole genome shotgun (WGS) entry which is preliminary data.</text>
</comment>
<dbReference type="InterPro" id="IPR018149">
    <property type="entry name" value="Lys-tRNA-synth_II_C"/>
</dbReference>
<keyword evidence="5 7" id="KW-0030">Aminoacyl-tRNA synthetase</keyword>
<dbReference type="GO" id="GO:0006430">
    <property type="term" value="P:lysyl-tRNA aminoacylation"/>
    <property type="evidence" value="ECO:0007669"/>
    <property type="project" value="UniProtKB-UniRule"/>
</dbReference>
<dbReference type="SUPFAM" id="SSF50249">
    <property type="entry name" value="Nucleic acid-binding proteins"/>
    <property type="match status" value="1"/>
</dbReference>
<dbReference type="InterPro" id="IPR012340">
    <property type="entry name" value="NA-bd_OB-fold"/>
</dbReference>
<dbReference type="PANTHER" id="PTHR42918">
    <property type="entry name" value="LYSYL-TRNA SYNTHETASE"/>
    <property type="match status" value="1"/>
</dbReference>
<comment type="catalytic activity">
    <reaction evidence="6 7 8">
        <text>tRNA(Lys) + L-lysine + ATP = L-lysyl-tRNA(Lys) + AMP + diphosphate</text>
        <dbReference type="Rhea" id="RHEA:20792"/>
        <dbReference type="Rhea" id="RHEA-COMP:9696"/>
        <dbReference type="Rhea" id="RHEA-COMP:9697"/>
        <dbReference type="ChEBI" id="CHEBI:30616"/>
        <dbReference type="ChEBI" id="CHEBI:32551"/>
        <dbReference type="ChEBI" id="CHEBI:33019"/>
        <dbReference type="ChEBI" id="CHEBI:78442"/>
        <dbReference type="ChEBI" id="CHEBI:78529"/>
        <dbReference type="ChEBI" id="CHEBI:456215"/>
        <dbReference type="EC" id="6.1.1.6"/>
    </reaction>
</comment>
<evidence type="ECO:0000256" key="1">
    <source>
        <dbReference type="ARBA" id="ARBA00022598"/>
    </source>
</evidence>
<feature type="binding site" evidence="7">
    <location>
        <position position="403"/>
    </location>
    <ligand>
        <name>Mg(2+)</name>
        <dbReference type="ChEBI" id="CHEBI:18420"/>
        <label>2</label>
    </ligand>
</feature>
<evidence type="ECO:0000256" key="7">
    <source>
        <dbReference type="HAMAP-Rule" id="MF_00252"/>
    </source>
</evidence>
<feature type="region of interest" description="Disordered" evidence="9">
    <location>
        <begin position="419"/>
        <end position="438"/>
    </location>
</feature>
<dbReference type="InterPro" id="IPR004365">
    <property type="entry name" value="NA-bd_OB_tRNA"/>
</dbReference>
<comment type="similarity">
    <text evidence="7">Belongs to the class-II aminoacyl-tRNA synthetase family.</text>
</comment>
<keyword evidence="4 7" id="KW-0067">ATP-binding</keyword>
<dbReference type="Proteomes" id="UP000229383">
    <property type="component" value="Unassembled WGS sequence"/>
</dbReference>
<dbReference type="GO" id="GO:0005524">
    <property type="term" value="F:ATP binding"/>
    <property type="evidence" value="ECO:0007669"/>
    <property type="project" value="UniProtKB-UniRule"/>
</dbReference>
<gene>
    <name evidence="7 11" type="primary">lysS</name>
    <name evidence="11" type="ORF">COU46_00070</name>
</gene>
<evidence type="ECO:0000256" key="4">
    <source>
        <dbReference type="ARBA" id="ARBA00022840"/>
    </source>
</evidence>
<proteinExistence type="inferred from homology"/>
<dbReference type="GO" id="GO:0004824">
    <property type="term" value="F:lysine-tRNA ligase activity"/>
    <property type="evidence" value="ECO:0007669"/>
    <property type="project" value="UniProtKB-UniRule"/>
</dbReference>